<dbReference type="GO" id="GO:0052689">
    <property type="term" value="F:carboxylic ester hydrolase activity"/>
    <property type="evidence" value="ECO:0007669"/>
    <property type="project" value="UniProtKB-ARBA"/>
</dbReference>
<dbReference type="EMBL" id="JAEMHM010000005">
    <property type="protein sequence ID" value="MBJ6724457.1"/>
    <property type="molecule type" value="Genomic_DNA"/>
</dbReference>
<dbReference type="SUPFAM" id="SSF53474">
    <property type="entry name" value="alpha/beta-Hydrolases"/>
    <property type="match status" value="1"/>
</dbReference>
<dbReference type="Proteomes" id="UP000636888">
    <property type="component" value="Unassembled WGS sequence"/>
</dbReference>
<dbReference type="Pfam" id="PF00326">
    <property type="entry name" value="Peptidase_S9"/>
    <property type="match status" value="1"/>
</dbReference>
<gene>
    <name evidence="3" type="ORF">JFN93_07045</name>
</gene>
<reference evidence="3" key="1">
    <citation type="submission" date="2020-12" db="EMBL/GenBank/DDBJ databases">
        <title>Geomonas sp. Red875, isolated from river sediment.</title>
        <authorList>
            <person name="Xu Z."/>
            <person name="Zhang Z."/>
            <person name="Masuda Y."/>
            <person name="Itoh H."/>
            <person name="Senoo K."/>
        </authorList>
    </citation>
    <scope>NUCLEOTIDE SEQUENCE</scope>
    <source>
        <strain evidence="3">Red875</strain>
    </source>
</reference>
<dbReference type="AlphaFoldDB" id="A0A8J7IXA4"/>
<dbReference type="Gene3D" id="3.40.50.1820">
    <property type="entry name" value="alpha/beta hydrolase"/>
    <property type="match status" value="1"/>
</dbReference>
<feature type="domain" description="Peptidase S9 prolyl oligopeptidase catalytic" evidence="2">
    <location>
        <begin position="92"/>
        <end position="239"/>
    </location>
</feature>
<name>A0A8J7IXA4_9BACT</name>
<evidence type="ECO:0000313" key="4">
    <source>
        <dbReference type="Proteomes" id="UP000636888"/>
    </source>
</evidence>
<comment type="caution">
    <text evidence="3">The sequence shown here is derived from an EMBL/GenBank/DDBJ whole genome shotgun (WGS) entry which is preliminary data.</text>
</comment>
<sequence length="263" mass="29489">MTQHREIEEISFASSLDGAREHALWYRAAEGAQAPLVVGLHTWSYDRFNQLEHMLPLCRERGWNLLLPEFRGPNLKSNPRSTEACASELARQDVLDAIEKVRELGGFDAKALYLLGGSGGGHMALMLAAHRPELWSAVSSWVPITDLSAWHRENPNYAENIEACCGGAPGSAASVDLQYGLRSPLNYLAELSRVTLSVHHGRFDPVVSYRHTMNLVTGLERHEPKNFFFEIFDGGHDIRYDVAFRWFDGLRKNGKEQGSRLTG</sequence>
<organism evidence="3 4">
    <name type="scientific">Geomesophilobacter sediminis</name>
    <dbReference type="NCBI Taxonomy" id="2798584"/>
    <lineage>
        <taxon>Bacteria</taxon>
        <taxon>Pseudomonadati</taxon>
        <taxon>Thermodesulfobacteriota</taxon>
        <taxon>Desulfuromonadia</taxon>
        <taxon>Geobacterales</taxon>
        <taxon>Geobacteraceae</taxon>
        <taxon>Geomesophilobacter</taxon>
    </lineage>
</organism>
<keyword evidence="1" id="KW-0378">Hydrolase</keyword>
<dbReference type="GO" id="GO:0008236">
    <property type="term" value="F:serine-type peptidase activity"/>
    <property type="evidence" value="ECO:0007669"/>
    <property type="project" value="InterPro"/>
</dbReference>
<dbReference type="PANTHER" id="PTHR22946">
    <property type="entry name" value="DIENELACTONE HYDROLASE DOMAIN-CONTAINING PROTEIN-RELATED"/>
    <property type="match status" value="1"/>
</dbReference>
<dbReference type="GO" id="GO:0006508">
    <property type="term" value="P:proteolysis"/>
    <property type="evidence" value="ECO:0007669"/>
    <property type="project" value="InterPro"/>
</dbReference>
<keyword evidence="4" id="KW-1185">Reference proteome</keyword>
<evidence type="ECO:0000313" key="3">
    <source>
        <dbReference type="EMBL" id="MBJ6724457.1"/>
    </source>
</evidence>
<proteinExistence type="predicted"/>
<dbReference type="PANTHER" id="PTHR22946:SF9">
    <property type="entry name" value="POLYKETIDE TRANSFERASE AF380"/>
    <property type="match status" value="1"/>
</dbReference>
<dbReference type="InterPro" id="IPR001375">
    <property type="entry name" value="Peptidase_S9_cat"/>
</dbReference>
<dbReference type="InterPro" id="IPR050261">
    <property type="entry name" value="FrsA_esterase"/>
</dbReference>
<dbReference type="InterPro" id="IPR029058">
    <property type="entry name" value="AB_hydrolase_fold"/>
</dbReference>
<accession>A0A8J7IXA4</accession>
<dbReference type="RefSeq" id="WP_199383307.1">
    <property type="nucleotide sequence ID" value="NZ_JAEMHM010000005.1"/>
</dbReference>
<evidence type="ECO:0000259" key="2">
    <source>
        <dbReference type="Pfam" id="PF00326"/>
    </source>
</evidence>
<evidence type="ECO:0000256" key="1">
    <source>
        <dbReference type="ARBA" id="ARBA00022801"/>
    </source>
</evidence>
<protein>
    <submittedName>
        <fullName evidence="3">Prolyl oligopeptidase family serine peptidase</fullName>
    </submittedName>
</protein>